<dbReference type="CDD" id="cd18186">
    <property type="entry name" value="BTB_POZ_ZBTB_KLHL-like"/>
    <property type="match status" value="1"/>
</dbReference>
<dbReference type="Gene3D" id="3.30.710.10">
    <property type="entry name" value="Potassium Channel Kv1.1, Chain A"/>
    <property type="match status" value="1"/>
</dbReference>
<dbReference type="AlphaFoldDB" id="A0A8H3VTC6"/>
<gene>
    <name evidence="2" type="ORF">EG327_006186</name>
</gene>
<evidence type="ECO:0000313" key="3">
    <source>
        <dbReference type="Proteomes" id="UP000490939"/>
    </source>
</evidence>
<proteinExistence type="predicted"/>
<dbReference type="PANTHER" id="PTHR47843:SF5">
    <property type="entry name" value="BTB_POZ DOMAIN PROTEIN"/>
    <property type="match status" value="1"/>
</dbReference>
<dbReference type="PANTHER" id="PTHR47843">
    <property type="entry name" value="BTB DOMAIN-CONTAINING PROTEIN-RELATED"/>
    <property type="match status" value="1"/>
</dbReference>
<comment type="caution">
    <text evidence="2">The sequence shown here is derived from an EMBL/GenBank/DDBJ whole genome shotgun (WGS) entry which is preliminary data.</text>
</comment>
<dbReference type="SUPFAM" id="SSF54695">
    <property type="entry name" value="POZ domain"/>
    <property type="match status" value="1"/>
</dbReference>
<name>A0A8H3VTC6_VENIN</name>
<protein>
    <recommendedName>
        <fullName evidence="1">BTB domain-containing protein</fullName>
    </recommendedName>
</protein>
<dbReference type="Pfam" id="PF00651">
    <property type="entry name" value="BTB"/>
    <property type="match status" value="1"/>
</dbReference>
<accession>A0A8H3VTC6</accession>
<sequence>MATETDFDRRKDVVSSSEYTDLTIICRGARHEVHKNIVCPQSEFFRNACKKNTFKESNEGLVDFSDDEPKAVAAMVQFLYTAQYLEKPDPEDPRTFCLLHHVQVYCLADRCSIKLLKGLVISHLDSVDNYFSIVDIQDLVAATKYAYGNTAPNDKTMKDFLIVLIIRMMDYGDGGTISNLMMELAEVGHDVARALRHVDLSSLSSRRSHPGMTM</sequence>
<dbReference type="SMART" id="SM00225">
    <property type="entry name" value="BTB"/>
    <property type="match status" value="1"/>
</dbReference>
<evidence type="ECO:0000313" key="2">
    <source>
        <dbReference type="EMBL" id="KAE9993187.1"/>
    </source>
</evidence>
<dbReference type="InterPro" id="IPR000210">
    <property type="entry name" value="BTB/POZ_dom"/>
</dbReference>
<dbReference type="InterPro" id="IPR011333">
    <property type="entry name" value="SKP1/BTB/POZ_sf"/>
</dbReference>
<feature type="domain" description="BTB" evidence="1">
    <location>
        <begin position="20"/>
        <end position="88"/>
    </location>
</feature>
<dbReference type="PROSITE" id="PS50097">
    <property type="entry name" value="BTB"/>
    <property type="match status" value="1"/>
</dbReference>
<dbReference type="EMBL" id="WNWR01000036">
    <property type="protein sequence ID" value="KAE9993187.1"/>
    <property type="molecule type" value="Genomic_DNA"/>
</dbReference>
<reference evidence="2 3" key="1">
    <citation type="submission" date="2019-07" db="EMBL/GenBank/DDBJ databases">
        <title>Venturia inaequalis Genome Resource.</title>
        <authorList>
            <person name="Lichtner F.J."/>
        </authorList>
    </citation>
    <scope>NUCLEOTIDE SEQUENCE [LARGE SCALE GENOMIC DNA]</scope>
    <source>
        <strain evidence="2 3">DMI_063113</strain>
    </source>
</reference>
<evidence type="ECO:0000259" key="1">
    <source>
        <dbReference type="PROSITE" id="PS50097"/>
    </source>
</evidence>
<keyword evidence="3" id="KW-1185">Reference proteome</keyword>
<organism evidence="2 3">
    <name type="scientific">Venturia inaequalis</name>
    <name type="common">Apple scab fungus</name>
    <dbReference type="NCBI Taxonomy" id="5025"/>
    <lineage>
        <taxon>Eukaryota</taxon>
        <taxon>Fungi</taxon>
        <taxon>Dikarya</taxon>
        <taxon>Ascomycota</taxon>
        <taxon>Pezizomycotina</taxon>
        <taxon>Dothideomycetes</taxon>
        <taxon>Pleosporomycetidae</taxon>
        <taxon>Venturiales</taxon>
        <taxon>Venturiaceae</taxon>
        <taxon>Venturia</taxon>
    </lineage>
</organism>
<dbReference type="Proteomes" id="UP000490939">
    <property type="component" value="Unassembled WGS sequence"/>
</dbReference>